<accession>A0ABT2TEQ7</accession>
<feature type="transmembrane region" description="Helical" evidence="1">
    <location>
        <begin position="107"/>
        <end position="125"/>
    </location>
</feature>
<feature type="transmembrane region" description="Helical" evidence="1">
    <location>
        <begin position="44"/>
        <end position="68"/>
    </location>
</feature>
<gene>
    <name evidence="2" type="ORF">OCV51_14100</name>
</gene>
<dbReference type="EMBL" id="JAOQJX010000036">
    <property type="protein sequence ID" value="MCU6748772.1"/>
    <property type="molecule type" value="Genomic_DNA"/>
</dbReference>
<keyword evidence="1" id="KW-1133">Transmembrane helix</keyword>
<feature type="transmembrane region" description="Helical" evidence="1">
    <location>
        <begin position="74"/>
        <end position="95"/>
    </location>
</feature>
<evidence type="ECO:0000313" key="2">
    <source>
        <dbReference type="EMBL" id="MCU6748772.1"/>
    </source>
</evidence>
<keyword evidence="1" id="KW-0472">Membrane</keyword>
<dbReference type="Proteomes" id="UP001652394">
    <property type="component" value="Unassembled WGS sequence"/>
</dbReference>
<proteinExistence type="predicted"/>
<dbReference type="RefSeq" id="WP_059066951.1">
    <property type="nucleotide sequence ID" value="NZ_JAOQJX010000036.1"/>
</dbReference>
<name>A0ABT2TEQ7_9FIRM</name>
<sequence length="178" mass="20089">MAIKLYLFVLAFLFSAFGLHQLLTGKQTVISKKILQKYNLSPNFIKKHGLLCLLIGCIIFGIVIFYSISNNIYILYAGILILEILYCMELFLIIKNQKNIDGIRFRTIGRACFLLLFTTIFVVYFRPIPLSDLLESAETIQVSIQEPGIDNSSTAYANGFDCVKLSVQEKEDVTTAAK</sequence>
<keyword evidence="3" id="KW-1185">Reference proteome</keyword>
<reference evidence="2 3" key="1">
    <citation type="journal article" date="2021" name="ISME Commun">
        <title>Automated analysis of genomic sequences facilitates high-throughput and comprehensive description of bacteria.</title>
        <authorList>
            <person name="Hitch T.C.A."/>
        </authorList>
    </citation>
    <scope>NUCLEOTIDE SEQUENCE [LARGE SCALE GENOMIC DNA]</scope>
    <source>
        <strain evidence="2 3">H2_18</strain>
    </source>
</reference>
<protein>
    <recommendedName>
        <fullName evidence="4">DUF4181 domain-containing protein</fullName>
    </recommendedName>
</protein>
<evidence type="ECO:0000313" key="3">
    <source>
        <dbReference type="Proteomes" id="UP001652394"/>
    </source>
</evidence>
<evidence type="ECO:0000256" key="1">
    <source>
        <dbReference type="SAM" id="Phobius"/>
    </source>
</evidence>
<evidence type="ECO:0008006" key="4">
    <source>
        <dbReference type="Google" id="ProtNLM"/>
    </source>
</evidence>
<keyword evidence="1" id="KW-0812">Transmembrane</keyword>
<organism evidence="2 3">
    <name type="scientific">Faecalicatena acetigenes</name>
    <dbReference type="NCBI Taxonomy" id="2981790"/>
    <lineage>
        <taxon>Bacteria</taxon>
        <taxon>Bacillati</taxon>
        <taxon>Bacillota</taxon>
        <taxon>Clostridia</taxon>
        <taxon>Lachnospirales</taxon>
        <taxon>Lachnospiraceae</taxon>
        <taxon>Faecalicatena</taxon>
    </lineage>
</organism>
<comment type="caution">
    <text evidence="2">The sequence shown here is derived from an EMBL/GenBank/DDBJ whole genome shotgun (WGS) entry which is preliminary data.</text>
</comment>
<feature type="transmembrane region" description="Helical" evidence="1">
    <location>
        <begin position="6"/>
        <end position="23"/>
    </location>
</feature>